<dbReference type="Proteomes" id="UP000176867">
    <property type="component" value="Unassembled WGS sequence"/>
</dbReference>
<gene>
    <name evidence="2" type="ORF">A2609_00820</name>
</gene>
<evidence type="ECO:0000256" key="1">
    <source>
        <dbReference type="SAM" id="MobiDB-lite"/>
    </source>
</evidence>
<protein>
    <submittedName>
        <fullName evidence="2">Uncharacterized protein</fullName>
    </submittedName>
</protein>
<evidence type="ECO:0000313" key="3">
    <source>
        <dbReference type="Proteomes" id="UP000176867"/>
    </source>
</evidence>
<sequence>MEQMPTTPSPQEGPSKNNEDFLKNLSNTLSQAYKNAEDMVKLYDSVRNFALGLEQKYPDVRSRRLFHLLIRSTPQSGINMNMEDYPGEDSIVRFIEGLQSAEV</sequence>
<dbReference type="EMBL" id="MFMU01000004">
    <property type="protein sequence ID" value="OGG93776.1"/>
    <property type="molecule type" value="Genomic_DNA"/>
</dbReference>
<evidence type="ECO:0000313" key="2">
    <source>
        <dbReference type="EMBL" id="OGG93776.1"/>
    </source>
</evidence>
<comment type="caution">
    <text evidence="2">The sequence shown here is derived from an EMBL/GenBank/DDBJ whole genome shotgun (WGS) entry which is preliminary data.</text>
</comment>
<dbReference type="STRING" id="1798533.A2609_00820"/>
<feature type="region of interest" description="Disordered" evidence="1">
    <location>
        <begin position="1"/>
        <end position="21"/>
    </location>
</feature>
<name>A0A1F6G6R0_9BACT</name>
<organism evidence="2 3">
    <name type="scientific">Candidatus Kaiserbacteria bacterium RIFOXYD1_FULL_47_14</name>
    <dbReference type="NCBI Taxonomy" id="1798533"/>
    <lineage>
        <taxon>Bacteria</taxon>
        <taxon>Candidatus Kaiseribacteriota</taxon>
    </lineage>
</organism>
<accession>A0A1F6G6R0</accession>
<proteinExistence type="predicted"/>
<reference evidence="2 3" key="1">
    <citation type="journal article" date="2016" name="Nat. Commun.">
        <title>Thousands of microbial genomes shed light on interconnected biogeochemical processes in an aquifer system.</title>
        <authorList>
            <person name="Anantharaman K."/>
            <person name="Brown C.T."/>
            <person name="Hug L.A."/>
            <person name="Sharon I."/>
            <person name="Castelle C.J."/>
            <person name="Probst A.J."/>
            <person name="Thomas B.C."/>
            <person name="Singh A."/>
            <person name="Wilkins M.J."/>
            <person name="Karaoz U."/>
            <person name="Brodie E.L."/>
            <person name="Williams K.H."/>
            <person name="Hubbard S.S."/>
            <person name="Banfield J.F."/>
        </authorList>
    </citation>
    <scope>NUCLEOTIDE SEQUENCE [LARGE SCALE GENOMIC DNA]</scope>
</reference>
<feature type="compositionally biased region" description="Polar residues" evidence="1">
    <location>
        <begin position="1"/>
        <end position="16"/>
    </location>
</feature>
<dbReference type="AlphaFoldDB" id="A0A1F6G6R0"/>